<name>T1KQY3_TETUR</name>
<keyword evidence="2 3" id="KW-0175">Coiled coil</keyword>
<dbReference type="PANTHER" id="PTHR19212:SF0">
    <property type="entry name" value="LD07988P"/>
    <property type="match status" value="1"/>
</dbReference>
<feature type="compositionally biased region" description="Basic and acidic residues" evidence="4">
    <location>
        <begin position="108"/>
        <end position="118"/>
    </location>
</feature>
<reference evidence="5" key="2">
    <citation type="submission" date="2015-06" db="UniProtKB">
        <authorList>
            <consortium name="EnsemblMetazoa"/>
        </authorList>
    </citation>
    <scope>IDENTIFICATION</scope>
</reference>
<dbReference type="Gene3D" id="1.20.5.4090">
    <property type="match status" value="1"/>
</dbReference>
<gene>
    <name evidence="5" type="primary">107366418</name>
</gene>
<dbReference type="Pfam" id="PF09738">
    <property type="entry name" value="LRRFIP"/>
    <property type="match status" value="1"/>
</dbReference>
<feature type="region of interest" description="Disordered" evidence="4">
    <location>
        <begin position="103"/>
        <end position="133"/>
    </location>
</feature>
<evidence type="ECO:0000313" key="5">
    <source>
        <dbReference type="EnsemblMetazoa" id="tetur18g01580.1"/>
    </source>
</evidence>
<organism evidence="5 6">
    <name type="scientific">Tetranychus urticae</name>
    <name type="common">Two-spotted spider mite</name>
    <dbReference type="NCBI Taxonomy" id="32264"/>
    <lineage>
        <taxon>Eukaryota</taxon>
        <taxon>Metazoa</taxon>
        <taxon>Ecdysozoa</taxon>
        <taxon>Arthropoda</taxon>
        <taxon>Chelicerata</taxon>
        <taxon>Arachnida</taxon>
        <taxon>Acari</taxon>
        <taxon>Acariformes</taxon>
        <taxon>Trombidiformes</taxon>
        <taxon>Prostigmata</taxon>
        <taxon>Eleutherengona</taxon>
        <taxon>Raphignathae</taxon>
        <taxon>Tetranychoidea</taxon>
        <taxon>Tetranychidae</taxon>
        <taxon>Tetranychus</taxon>
    </lineage>
</organism>
<sequence>MIELEEKLKKALITNSQLDNEKNTYSYQVELLKDDLEELQENYYRLQRELKEKSRVYDLLSRDYKELKDRHKYLEECIKQRDSLIEERGLVFVEGSNLLAPLSTPRDSLSDTSEKRVNGETGESSFSSSRDEPRKLGATLISREVAELFDSIEGASLEEKLRTIAQEKIELVQEIEQLKRDLEDEKQKSLQLQGICQMYSNHSVNGSESELVEAQRENNKLLYEYKFKLKKAEQEIITLQNTVSRVEMQVERYKKQLEQAEKSEDELKTDKRKILREFREAQARIEELETSNAHLQKRIDKLKNNRIAVINS</sequence>
<evidence type="ECO:0000256" key="2">
    <source>
        <dbReference type="ARBA" id="ARBA00023054"/>
    </source>
</evidence>
<feature type="coiled-coil region" evidence="3">
    <location>
        <begin position="1"/>
        <end position="70"/>
    </location>
</feature>
<keyword evidence="6" id="KW-1185">Reference proteome</keyword>
<dbReference type="EnsemblMetazoa" id="tetur18g01580.1">
    <property type="protein sequence ID" value="tetur18g01580.1"/>
    <property type="gene ID" value="tetur18g01580"/>
</dbReference>
<accession>T1KQY3</accession>
<dbReference type="GO" id="GO:0006355">
    <property type="term" value="P:regulation of DNA-templated transcription"/>
    <property type="evidence" value="ECO:0007669"/>
    <property type="project" value="InterPro"/>
</dbReference>
<dbReference type="eggNOG" id="KOG2010">
    <property type="taxonomic scope" value="Eukaryota"/>
</dbReference>
<dbReference type="Proteomes" id="UP000015104">
    <property type="component" value="Unassembled WGS sequence"/>
</dbReference>
<dbReference type="InterPro" id="IPR019139">
    <property type="entry name" value="LRRFIP1/2"/>
</dbReference>
<reference evidence="6" key="1">
    <citation type="submission" date="2011-08" db="EMBL/GenBank/DDBJ databases">
        <authorList>
            <person name="Rombauts S."/>
        </authorList>
    </citation>
    <scope>NUCLEOTIDE SEQUENCE</scope>
    <source>
        <strain evidence="6">London</strain>
    </source>
</reference>
<evidence type="ECO:0008006" key="7">
    <source>
        <dbReference type="Google" id="ProtNLM"/>
    </source>
</evidence>
<dbReference type="EMBL" id="CAEY01000382">
    <property type="status" value="NOT_ANNOTATED_CDS"/>
    <property type="molecule type" value="Genomic_DNA"/>
</dbReference>
<protein>
    <recommendedName>
        <fullName evidence="7">Leucine-rich repeat flightless-interacting protein 2</fullName>
    </recommendedName>
</protein>
<proteinExistence type="inferred from homology"/>
<dbReference type="STRING" id="32264.T1KQY3"/>
<dbReference type="HOGENOM" id="CLU_018871_0_0_1"/>
<dbReference type="AlphaFoldDB" id="T1KQY3"/>
<evidence type="ECO:0000256" key="3">
    <source>
        <dbReference type="SAM" id="Coils"/>
    </source>
</evidence>
<feature type="coiled-coil region" evidence="3">
    <location>
        <begin position="161"/>
        <end position="305"/>
    </location>
</feature>
<dbReference type="Gene3D" id="1.20.5.340">
    <property type="match status" value="1"/>
</dbReference>
<evidence type="ECO:0000313" key="6">
    <source>
        <dbReference type="Proteomes" id="UP000015104"/>
    </source>
</evidence>
<dbReference type="OrthoDB" id="10028421at2759"/>
<evidence type="ECO:0000256" key="4">
    <source>
        <dbReference type="SAM" id="MobiDB-lite"/>
    </source>
</evidence>
<evidence type="ECO:0000256" key="1">
    <source>
        <dbReference type="ARBA" id="ARBA00008275"/>
    </source>
</evidence>
<dbReference type="PANTHER" id="PTHR19212">
    <property type="entry name" value="LEUCINE RICH REPEAT IN FLII INTERACTING PROTEIN"/>
    <property type="match status" value="1"/>
</dbReference>
<comment type="similarity">
    <text evidence="1">Belongs to the LRRFIP family.</text>
</comment>